<protein>
    <recommendedName>
        <fullName evidence="3">DUF4054 domain-containing protein</fullName>
    </recommendedName>
</protein>
<evidence type="ECO:0008006" key="3">
    <source>
        <dbReference type="Google" id="ProtNLM"/>
    </source>
</evidence>
<comment type="caution">
    <text evidence="1">The sequence shown here is derived from an EMBL/GenBank/DDBJ whole genome shotgun (WGS) entry which is preliminary data.</text>
</comment>
<accession>A0A833UVY2</accession>
<organism evidence="1 2">
    <name type="scientific">Acinetobacter bereziniae</name>
    <name type="common">Acinetobacter genomosp. 10</name>
    <dbReference type="NCBI Taxonomy" id="106648"/>
    <lineage>
        <taxon>Bacteria</taxon>
        <taxon>Pseudomonadati</taxon>
        <taxon>Pseudomonadota</taxon>
        <taxon>Gammaproteobacteria</taxon>
        <taxon>Moraxellales</taxon>
        <taxon>Moraxellaceae</taxon>
        <taxon>Acinetobacter</taxon>
    </lineage>
</organism>
<evidence type="ECO:0000313" key="1">
    <source>
        <dbReference type="EMBL" id="KAF1025809.1"/>
    </source>
</evidence>
<reference evidence="2" key="1">
    <citation type="journal article" date="2020" name="MBio">
        <title>Horizontal gene transfer to a defensive symbiont with a reduced genome amongst a multipartite beetle microbiome.</title>
        <authorList>
            <person name="Waterworth S.C."/>
            <person name="Florez L.V."/>
            <person name="Rees E.R."/>
            <person name="Hertweck C."/>
            <person name="Kaltenpoth M."/>
            <person name="Kwan J.C."/>
        </authorList>
    </citation>
    <scope>NUCLEOTIDE SEQUENCE [LARGE SCALE GENOMIC DNA]</scope>
</reference>
<name>A0A833UVY2_ACIBZ</name>
<evidence type="ECO:0000313" key="2">
    <source>
        <dbReference type="Proteomes" id="UP000490535"/>
    </source>
</evidence>
<dbReference type="EMBL" id="WNDP01000033">
    <property type="protein sequence ID" value="KAF1025809.1"/>
    <property type="molecule type" value="Genomic_DNA"/>
</dbReference>
<dbReference type="InterPro" id="IPR025127">
    <property type="entry name" value="DUF4054"/>
</dbReference>
<gene>
    <name evidence="1" type="ORF">GAK29_01671</name>
</gene>
<proteinExistence type="predicted"/>
<dbReference type="AlphaFoldDB" id="A0A833UVY2"/>
<dbReference type="Proteomes" id="UP000490535">
    <property type="component" value="Unassembled WGS sequence"/>
</dbReference>
<sequence>MITELSFREAMPMFADAVDYPPFQFEFYLKLGKKLLPESRWGDPNDPESLIDYGLTLFVAHYLTLYQRSMTLADLGGDTGKVIGNETSKSVDSVSKSMDVSGVLMTDAGHWNMTSFGVQFYQLMLMVGTGGIQL</sequence>
<dbReference type="Pfam" id="PF13262">
    <property type="entry name" value="DUF4054"/>
    <property type="match status" value="1"/>
</dbReference>